<feature type="domain" description="Abortive phage infection protein C-terminal" evidence="1">
    <location>
        <begin position="161"/>
        <end position="495"/>
    </location>
</feature>
<evidence type="ECO:0000259" key="1">
    <source>
        <dbReference type="Pfam" id="PF10592"/>
    </source>
</evidence>
<dbReference type="InterPro" id="IPR018891">
    <property type="entry name" value="AIPR_C"/>
</dbReference>
<name>A0ABW4LLW7_9BACI</name>
<sequence>MKIRDDYYYDIIQVKYTTLGQQDIKQCFAMIQRTIKDFLKDPQSVHKNLREVISRSNFDNTYKNNCTYYVVHNGELNFASGLKKFERIVTSNELKILQQSLDTDSVPEEILKSDGFNNFISYNHNNIENTEQAYLCNLNGYDLAKLNNKYTSTELGKNILFGQNLRDSLENKSKTYDSMKQTIDTEPEKFWFYNNGITIIAEGFNADAVPLVRIEGNEQSNKKIDSVTLENFSIINGAQTTSSLGIYLKEAEINRDDDKINKLKNVYVLTRILVINKTELKNNISIYNNMQNPITSRDMVSNRPEQKKLYEWLISGDRPNIHVEIRRGSNPPSHLNLHKHQITTNETLAQLAFASFYREPYTAKDKKRTLFNNDYSKEEFTINEDYHKIFNFHDENDKCGILFKKTKSEIDELLFVAYLYKESKKYLKKEYEQRLDKQYAMLKNADEDEQQNINDFIINYKTQIAINNICFFYCIALYYEFKTQFDDDNSKVFNYSAYYDRNTHFKQSLIESFSQLFLSKTIEIIKNESAGTANVGNWIRSKKSEDLFMKKLRHELAVNLSFSNLYRNFVNEYKL</sequence>
<keyword evidence="3" id="KW-1185">Reference proteome</keyword>
<comment type="caution">
    <text evidence="2">The sequence shown here is derived from an EMBL/GenBank/DDBJ whole genome shotgun (WGS) entry which is preliminary data.</text>
</comment>
<evidence type="ECO:0000313" key="3">
    <source>
        <dbReference type="Proteomes" id="UP001597214"/>
    </source>
</evidence>
<accession>A0ABW4LLW7</accession>
<proteinExistence type="predicted"/>
<dbReference type="Proteomes" id="UP001597214">
    <property type="component" value="Unassembled WGS sequence"/>
</dbReference>
<organism evidence="2 3">
    <name type="scientific">Bacillus salitolerans</name>
    <dbReference type="NCBI Taxonomy" id="1437434"/>
    <lineage>
        <taxon>Bacteria</taxon>
        <taxon>Bacillati</taxon>
        <taxon>Bacillota</taxon>
        <taxon>Bacilli</taxon>
        <taxon>Bacillales</taxon>
        <taxon>Bacillaceae</taxon>
        <taxon>Bacillus</taxon>
    </lineage>
</organism>
<dbReference type="RefSeq" id="WP_377927057.1">
    <property type="nucleotide sequence ID" value="NZ_JBHUEM010000003.1"/>
</dbReference>
<dbReference type="Pfam" id="PF10592">
    <property type="entry name" value="AIPR"/>
    <property type="match status" value="1"/>
</dbReference>
<gene>
    <name evidence="2" type="ORF">ACFSCX_02465</name>
</gene>
<evidence type="ECO:0000313" key="2">
    <source>
        <dbReference type="EMBL" id="MFD1735416.1"/>
    </source>
</evidence>
<protein>
    <submittedName>
        <fullName evidence="2">AIPR family protein</fullName>
    </submittedName>
</protein>
<reference evidence="3" key="1">
    <citation type="journal article" date="2019" name="Int. J. Syst. Evol. Microbiol.">
        <title>The Global Catalogue of Microorganisms (GCM) 10K type strain sequencing project: providing services to taxonomists for standard genome sequencing and annotation.</title>
        <authorList>
            <consortium name="The Broad Institute Genomics Platform"/>
            <consortium name="The Broad Institute Genome Sequencing Center for Infectious Disease"/>
            <person name="Wu L."/>
            <person name="Ma J."/>
        </authorList>
    </citation>
    <scope>NUCLEOTIDE SEQUENCE [LARGE SCALE GENOMIC DNA]</scope>
    <source>
        <strain evidence="3">CCUG 49339</strain>
    </source>
</reference>
<dbReference type="EMBL" id="JBHUEM010000003">
    <property type="protein sequence ID" value="MFD1735416.1"/>
    <property type="molecule type" value="Genomic_DNA"/>
</dbReference>